<reference evidence="1" key="2">
    <citation type="journal article" date="2015" name="Data Brief">
        <title>Shoot transcriptome of the giant reed, Arundo donax.</title>
        <authorList>
            <person name="Barrero R.A."/>
            <person name="Guerrero F.D."/>
            <person name="Moolhuijzen P."/>
            <person name="Goolsby J.A."/>
            <person name="Tidwell J."/>
            <person name="Bellgard S.E."/>
            <person name="Bellgard M.I."/>
        </authorList>
    </citation>
    <scope>NUCLEOTIDE SEQUENCE</scope>
    <source>
        <tissue evidence="1">Shoot tissue taken approximately 20 cm above the soil surface</tissue>
    </source>
</reference>
<proteinExistence type="predicted"/>
<protein>
    <submittedName>
        <fullName evidence="1">Uncharacterized protein</fullName>
    </submittedName>
</protein>
<evidence type="ECO:0000313" key="1">
    <source>
        <dbReference type="EMBL" id="JAE10814.1"/>
    </source>
</evidence>
<accession>A0A0A9FHV0</accession>
<dbReference type="EMBL" id="GBRH01187082">
    <property type="protein sequence ID" value="JAE10814.1"/>
    <property type="molecule type" value="Transcribed_RNA"/>
</dbReference>
<name>A0A0A9FHV0_ARUDO</name>
<sequence>MIQCPLLEFTLILAPSIQFVSTVIKQKLLFCIFGYLYDVFLSLNLH</sequence>
<organism evidence="1">
    <name type="scientific">Arundo donax</name>
    <name type="common">Giant reed</name>
    <name type="synonym">Donax arundinaceus</name>
    <dbReference type="NCBI Taxonomy" id="35708"/>
    <lineage>
        <taxon>Eukaryota</taxon>
        <taxon>Viridiplantae</taxon>
        <taxon>Streptophyta</taxon>
        <taxon>Embryophyta</taxon>
        <taxon>Tracheophyta</taxon>
        <taxon>Spermatophyta</taxon>
        <taxon>Magnoliopsida</taxon>
        <taxon>Liliopsida</taxon>
        <taxon>Poales</taxon>
        <taxon>Poaceae</taxon>
        <taxon>PACMAD clade</taxon>
        <taxon>Arundinoideae</taxon>
        <taxon>Arundineae</taxon>
        <taxon>Arundo</taxon>
    </lineage>
</organism>
<dbReference type="AlphaFoldDB" id="A0A0A9FHV0"/>
<reference evidence="1" key="1">
    <citation type="submission" date="2014-09" db="EMBL/GenBank/DDBJ databases">
        <authorList>
            <person name="Magalhaes I.L.F."/>
            <person name="Oliveira U."/>
            <person name="Santos F.R."/>
            <person name="Vidigal T.H.D.A."/>
            <person name="Brescovit A.D."/>
            <person name="Santos A.J."/>
        </authorList>
    </citation>
    <scope>NUCLEOTIDE SEQUENCE</scope>
    <source>
        <tissue evidence="1">Shoot tissue taken approximately 20 cm above the soil surface</tissue>
    </source>
</reference>